<feature type="transmembrane region" description="Helical" evidence="6">
    <location>
        <begin position="129"/>
        <end position="150"/>
    </location>
</feature>
<feature type="transmembrane region" description="Helical" evidence="6">
    <location>
        <begin position="346"/>
        <end position="369"/>
    </location>
</feature>
<keyword evidence="5 6" id="KW-0472">Membrane</keyword>
<gene>
    <name evidence="7" type="ORF">IAC07_00170</name>
</gene>
<feature type="transmembrane region" description="Helical" evidence="6">
    <location>
        <begin position="443"/>
        <end position="465"/>
    </location>
</feature>
<dbReference type="InterPro" id="IPR050833">
    <property type="entry name" value="Poly_Biosynth_Transport"/>
</dbReference>
<keyword evidence="2" id="KW-1003">Cell membrane</keyword>
<keyword evidence="3 6" id="KW-0812">Transmembrane</keyword>
<protein>
    <submittedName>
        <fullName evidence="7">Lipopolysaccharide biosynthesis protein</fullName>
    </submittedName>
</protein>
<keyword evidence="4 6" id="KW-1133">Transmembrane helix</keyword>
<feature type="transmembrane region" description="Helical" evidence="6">
    <location>
        <begin position="408"/>
        <end position="427"/>
    </location>
</feature>
<evidence type="ECO:0000256" key="4">
    <source>
        <dbReference type="ARBA" id="ARBA00022989"/>
    </source>
</evidence>
<feature type="transmembrane region" description="Helical" evidence="6">
    <location>
        <begin position="12"/>
        <end position="34"/>
    </location>
</feature>
<accession>A0A940DLS5</accession>
<feature type="transmembrane region" description="Helical" evidence="6">
    <location>
        <begin position="381"/>
        <end position="402"/>
    </location>
</feature>
<proteinExistence type="predicted"/>
<dbReference type="AlphaFoldDB" id="A0A940DLS5"/>
<feature type="transmembrane region" description="Helical" evidence="6">
    <location>
        <begin position="88"/>
        <end position="117"/>
    </location>
</feature>
<comment type="subcellular location">
    <subcellularLocation>
        <location evidence="1">Cell membrane</location>
        <topology evidence="1">Multi-pass membrane protein</topology>
    </subcellularLocation>
</comment>
<dbReference type="EMBL" id="JADIMJ010000005">
    <property type="protein sequence ID" value="MBO8453121.1"/>
    <property type="molecule type" value="Genomic_DNA"/>
</dbReference>
<comment type="caution">
    <text evidence="7">The sequence shown here is derived from an EMBL/GenBank/DDBJ whole genome shotgun (WGS) entry which is preliminary data.</text>
</comment>
<reference evidence="7" key="1">
    <citation type="submission" date="2020-10" db="EMBL/GenBank/DDBJ databases">
        <authorList>
            <person name="Gilroy R."/>
        </authorList>
    </citation>
    <scope>NUCLEOTIDE SEQUENCE</scope>
    <source>
        <strain evidence="7">F1-3629</strain>
    </source>
</reference>
<dbReference type="PANTHER" id="PTHR30250:SF26">
    <property type="entry name" value="PSMA PROTEIN"/>
    <property type="match status" value="1"/>
</dbReference>
<feature type="transmembrane region" description="Helical" evidence="6">
    <location>
        <begin position="46"/>
        <end position="67"/>
    </location>
</feature>
<evidence type="ECO:0000313" key="8">
    <source>
        <dbReference type="Proteomes" id="UP000771749"/>
    </source>
</evidence>
<dbReference type="GO" id="GO:0005886">
    <property type="term" value="C:plasma membrane"/>
    <property type="evidence" value="ECO:0007669"/>
    <property type="project" value="UniProtKB-SubCell"/>
</dbReference>
<evidence type="ECO:0000256" key="6">
    <source>
        <dbReference type="SAM" id="Phobius"/>
    </source>
</evidence>
<dbReference type="Proteomes" id="UP000771749">
    <property type="component" value="Unassembled WGS sequence"/>
</dbReference>
<dbReference type="PANTHER" id="PTHR30250">
    <property type="entry name" value="PST FAMILY PREDICTED COLANIC ACID TRANSPORTER"/>
    <property type="match status" value="1"/>
</dbReference>
<evidence type="ECO:0000256" key="5">
    <source>
        <dbReference type="ARBA" id="ARBA00023136"/>
    </source>
</evidence>
<evidence type="ECO:0000313" key="7">
    <source>
        <dbReference type="EMBL" id="MBO8453121.1"/>
    </source>
</evidence>
<organism evidence="7 8">
    <name type="scientific">Candidatus Cryptobacteroides gallistercoris</name>
    <dbReference type="NCBI Taxonomy" id="2840765"/>
    <lineage>
        <taxon>Bacteria</taxon>
        <taxon>Pseudomonadati</taxon>
        <taxon>Bacteroidota</taxon>
        <taxon>Bacteroidia</taxon>
        <taxon>Bacteroidales</taxon>
        <taxon>Candidatus Cryptobacteroides</taxon>
    </lineage>
</organism>
<evidence type="ECO:0000256" key="2">
    <source>
        <dbReference type="ARBA" id="ARBA00022475"/>
    </source>
</evidence>
<feature type="transmembrane region" description="Helical" evidence="6">
    <location>
        <begin position="316"/>
        <end position="340"/>
    </location>
</feature>
<evidence type="ECO:0000256" key="1">
    <source>
        <dbReference type="ARBA" id="ARBA00004651"/>
    </source>
</evidence>
<sequence>MSGPKITDNRRVARNTVFLYVRMILILGVTLYTSRIVLDVLGVNDYGIYNVVGGVVAMFAFLSNSMASATQRYLTYELGRGDAARLRTVFSAALRIHLVLGAAIVVLAETLGLWFLNEKLVIDPERMSAARWVFHFSVITFFVNVLQVPYNAAIIAHEKMSIYAYVSIAEVMAKLLLVFLLKVLPYDKLVLYGLLMFLVQVGVRVFYQLWCRSRYAECRSVPVHDRALYREMSSFAGWNVLGSLAWIMKDQGVNILLNLFFGTAVNAARGIAAQVSYSVNSFVNNFQVAFNPQITKNYAAGEVKEMERLALRGLKFSFLLLYFIALPLLLNVGFILDVWLKEVPEYADIFIILIMCDALVCSLSGSPLMTSLAATGRIRNYQVAVSLLVMMTLPVSYFLFRSGTAPETVYWVMICFSALSGAARFLFARHQIGFSLRNYVRKVLLRTAAVLVLSLPVPLVLRLMVFHEDNVWTFLALCAVSVVCVAASVWFAGLDRSERDSTGKMIADWLLKVRPRR</sequence>
<feature type="transmembrane region" description="Helical" evidence="6">
    <location>
        <begin position="162"/>
        <end position="183"/>
    </location>
</feature>
<feature type="transmembrane region" description="Helical" evidence="6">
    <location>
        <begin position="471"/>
        <end position="494"/>
    </location>
</feature>
<feature type="transmembrane region" description="Helical" evidence="6">
    <location>
        <begin position="189"/>
        <end position="207"/>
    </location>
</feature>
<name>A0A940DLS5_9BACT</name>
<reference evidence="7" key="2">
    <citation type="journal article" date="2021" name="PeerJ">
        <title>Extensive microbial diversity within the chicken gut microbiome revealed by metagenomics and culture.</title>
        <authorList>
            <person name="Gilroy R."/>
            <person name="Ravi A."/>
            <person name="Getino M."/>
            <person name="Pursley I."/>
            <person name="Horton D.L."/>
            <person name="Alikhan N.F."/>
            <person name="Baker D."/>
            <person name="Gharbi K."/>
            <person name="Hall N."/>
            <person name="Watson M."/>
            <person name="Adriaenssens E.M."/>
            <person name="Foster-Nyarko E."/>
            <person name="Jarju S."/>
            <person name="Secka A."/>
            <person name="Antonio M."/>
            <person name="Oren A."/>
            <person name="Chaudhuri R.R."/>
            <person name="La Ragione R."/>
            <person name="Hildebrand F."/>
            <person name="Pallen M.J."/>
        </authorList>
    </citation>
    <scope>NUCLEOTIDE SEQUENCE</scope>
    <source>
        <strain evidence="7">F1-3629</strain>
    </source>
</reference>
<evidence type="ECO:0000256" key="3">
    <source>
        <dbReference type="ARBA" id="ARBA00022692"/>
    </source>
</evidence>